<dbReference type="AlphaFoldDB" id="A0A165P787"/>
<feature type="compositionally biased region" description="Basic and acidic residues" evidence="1">
    <location>
        <begin position="110"/>
        <end position="131"/>
    </location>
</feature>
<keyword evidence="3" id="KW-1185">Reference proteome</keyword>
<accession>A0A165P787</accession>
<feature type="region of interest" description="Disordered" evidence="1">
    <location>
        <begin position="107"/>
        <end position="146"/>
    </location>
</feature>
<protein>
    <submittedName>
        <fullName evidence="2">Uncharacterized protein</fullName>
    </submittedName>
</protein>
<gene>
    <name evidence="2" type="ORF">DAEQUDRAFT_374687</name>
</gene>
<name>A0A165P787_9APHY</name>
<proteinExistence type="predicted"/>
<evidence type="ECO:0000256" key="1">
    <source>
        <dbReference type="SAM" id="MobiDB-lite"/>
    </source>
</evidence>
<organism evidence="2 3">
    <name type="scientific">Daedalea quercina L-15889</name>
    <dbReference type="NCBI Taxonomy" id="1314783"/>
    <lineage>
        <taxon>Eukaryota</taxon>
        <taxon>Fungi</taxon>
        <taxon>Dikarya</taxon>
        <taxon>Basidiomycota</taxon>
        <taxon>Agaricomycotina</taxon>
        <taxon>Agaricomycetes</taxon>
        <taxon>Polyporales</taxon>
        <taxon>Fomitopsis</taxon>
    </lineage>
</organism>
<dbReference type="EMBL" id="KV429072">
    <property type="protein sequence ID" value="KZT67853.1"/>
    <property type="molecule type" value="Genomic_DNA"/>
</dbReference>
<evidence type="ECO:0000313" key="2">
    <source>
        <dbReference type="EMBL" id="KZT67853.1"/>
    </source>
</evidence>
<reference evidence="2 3" key="1">
    <citation type="journal article" date="2016" name="Mol. Biol. Evol.">
        <title>Comparative Genomics of Early-Diverging Mushroom-Forming Fungi Provides Insights into the Origins of Lignocellulose Decay Capabilities.</title>
        <authorList>
            <person name="Nagy L.G."/>
            <person name="Riley R."/>
            <person name="Tritt A."/>
            <person name="Adam C."/>
            <person name="Daum C."/>
            <person name="Floudas D."/>
            <person name="Sun H."/>
            <person name="Yadav J.S."/>
            <person name="Pangilinan J."/>
            <person name="Larsson K.H."/>
            <person name="Matsuura K."/>
            <person name="Barry K."/>
            <person name="Labutti K."/>
            <person name="Kuo R."/>
            <person name="Ohm R.A."/>
            <person name="Bhattacharya S.S."/>
            <person name="Shirouzu T."/>
            <person name="Yoshinaga Y."/>
            <person name="Martin F.M."/>
            <person name="Grigoriev I.V."/>
            <person name="Hibbett D.S."/>
        </authorList>
    </citation>
    <scope>NUCLEOTIDE SEQUENCE [LARGE SCALE GENOMIC DNA]</scope>
    <source>
        <strain evidence="2 3">L-15889</strain>
    </source>
</reference>
<dbReference type="Proteomes" id="UP000076727">
    <property type="component" value="Unassembled WGS sequence"/>
</dbReference>
<evidence type="ECO:0000313" key="3">
    <source>
        <dbReference type="Proteomes" id="UP000076727"/>
    </source>
</evidence>
<sequence length="174" mass="19416">MTRLSCWVASLGGRRDRRRWDLDQCMRRAPYSTDQSCSPTGAGDWWWPLIVALLIGVLTSVSSIASPWTVLLVQAHSPPPCGSRCSTLWTFLRLSCSHGRAASEAQWPRDVARSEGAQRHWRSSDQDRLGERLGPQSHRPTGSYENQVGSLNVVGIAKVFGRREAFPQSLRELG</sequence>